<dbReference type="Proteomes" id="UP000287166">
    <property type="component" value="Unassembled WGS sequence"/>
</dbReference>
<reference evidence="10 11" key="1">
    <citation type="journal article" date="2018" name="Sci. Rep.">
        <title>Genome sequence of the cauliflower mushroom Sparassis crispa (Hanabiratake) and its association with beneficial usage.</title>
        <authorList>
            <person name="Kiyama R."/>
            <person name="Furutani Y."/>
            <person name="Kawaguchi K."/>
            <person name="Nakanishi T."/>
        </authorList>
    </citation>
    <scope>NUCLEOTIDE SEQUENCE [LARGE SCALE GENOMIC DNA]</scope>
</reference>
<evidence type="ECO:0000313" key="10">
    <source>
        <dbReference type="EMBL" id="GBE77878.1"/>
    </source>
</evidence>
<evidence type="ECO:0000256" key="3">
    <source>
        <dbReference type="ARBA" id="ARBA00005043"/>
    </source>
</evidence>
<feature type="compositionally biased region" description="Low complexity" evidence="9">
    <location>
        <begin position="17"/>
        <end position="31"/>
    </location>
</feature>
<evidence type="ECO:0000256" key="4">
    <source>
        <dbReference type="ARBA" id="ARBA00007573"/>
    </source>
</evidence>
<dbReference type="InterPro" id="IPR027417">
    <property type="entry name" value="P-loop_NTPase"/>
</dbReference>
<feature type="region of interest" description="Disordered" evidence="9">
    <location>
        <begin position="1"/>
        <end position="31"/>
    </location>
</feature>
<evidence type="ECO:0000256" key="7">
    <source>
        <dbReference type="ARBA" id="ARBA00022694"/>
    </source>
</evidence>
<evidence type="ECO:0000256" key="1">
    <source>
        <dbReference type="ARBA" id="ARBA00004123"/>
    </source>
</evidence>
<comment type="similarity">
    <text evidence="4">Belongs to the ELP4 family.</text>
</comment>
<dbReference type="Gene3D" id="3.40.50.300">
    <property type="entry name" value="P-loop containing nucleotide triphosphate hydrolases"/>
    <property type="match status" value="1"/>
</dbReference>
<dbReference type="GO" id="GO:0008023">
    <property type="term" value="C:transcription elongation factor complex"/>
    <property type="evidence" value="ECO:0007669"/>
    <property type="project" value="TreeGrafter"/>
</dbReference>
<protein>
    <recommendedName>
        <fullName evidence="5">Elongator complex protein 4</fullName>
    </recommendedName>
</protein>
<dbReference type="AlphaFoldDB" id="A0A401G6U4"/>
<dbReference type="InParanoid" id="A0A401G6U4"/>
<gene>
    <name evidence="10" type="ORF">SCP_0107600</name>
</gene>
<dbReference type="GO" id="GO:0005737">
    <property type="term" value="C:cytoplasm"/>
    <property type="evidence" value="ECO:0007669"/>
    <property type="project" value="UniProtKB-SubCell"/>
</dbReference>
<dbReference type="RefSeq" id="XP_027608791.1">
    <property type="nucleotide sequence ID" value="XM_027752990.1"/>
</dbReference>
<proteinExistence type="inferred from homology"/>
<accession>A0A401G6U4</accession>
<dbReference type="CDD" id="cd19494">
    <property type="entry name" value="Elp4"/>
    <property type="match status" value="1"/>
</dbReference>
<dbReference type="GeneID" id="38774795"/>
<comment type="pathway">
    <text evidence="3">tRNA modification; 5-methoxycarbonylmethyl-2-thiouridine-tRNA biosynthesis.</text>
</comment>
<dbReference type="InterPro" id="IPR008728">
    <property type="entry name" value="Elongator_complex_protein_4"/>
</dbReference>
<keyword evidence="7" id="KW-0819">tRNA processing</keyword>
<comment type="caution">
    <text evidence="10">The sequence shown here is derived from an EMBL/GenBank/DDBJ whole genome shotgun (WGS) entry which is preliminary data.</text>
</comment>
<dbReference type="STRING" id="139825.A0A401G6U4"/>
<name>A0A401G6U4_9APHY</name>
<evidence type="ECO:0000256" key="6">
    <source>
        <dbReference type="ARBA" id="ARBA00022490"/>
    </source>
</evidence>
<organism evidence="10 11">
    <name type="scientific">Sparassis crispa</name>
    <dbReference type="NCBI Taxonomy" id="139825"/>
    <lineage>
        <taxon>Eukaryota</taxon>
        <taxon>Fungi</taxon>
        <taxon>Dikarya</taxon>
        <taxon>Basidiomycota</taxon>
        <taxon>Agaricomycotina</taxon>
        <taxon>Agaricomycetes</taxon>
        <taxon>Polyporales</taxon>
        <taxon>Sparassidaceae</taxon>
        <taxon>Sparassis</taxon>
    </lineage>
</organism>
<dbReference type="PANTHER" id="PTHR12896:SF1">
    <property type="entry name" value="ELONGATOR COMPLEX PROTEIN 4"/>
    <property type="match status" value="1"/>
</dbReference>
<keyword evidence="8" id="KW-0539">Nucleus</keyword>
<evidence type="ECO:0000256" key="2">
    <source>
        <dbReference type="ARBA" id="ARBA00004496"/>
    </source>
</evidence>
<dbReference type="GO" id="GO:0002098">
    <property type="term" value="P:tRNA wobble uridine modification"/>
    <property type="evidence" value="ECO:0007669"/>
    <property type="project" value="InterPro"/>
</dbReference>
<dbReference type="Pfam" id="PF05625">
    <property type="entry name" value="PAXNEB"/>
    <property type="match status" value="1"/>
</dbReference>
<dbReference type="FunCoup" id="A0A401G6U4">
    <property type="interactions" value="557"/>
</dbReference>
<keyword evidence="11" id="KW-1185">Reference proteome</keyword>
<evidence type="ECO:0000256" key="8">
    <source>
        <dbReference type="ARBA" id="ARBA00023242"/>
    </source>
</evidence>
<evidence type="ECO:0000256" key="5">
    <source>
        <dbReference type="ARBA" id="ARBA00020265"/>
    </source>
</evidence>
<dbReference type="GO" id="GO:0033588">
    <property type="term" value="C:elongator holoenzyme complex"/>
    <property type="evidence" value="ECO:0007669"/>
    <property type="project" value="InterPro"/>
</dbReference>
<dbReference type="OrthoDB" id="289162at2759"/>
<evidence type="ECO:0000256" key="9">
    <source>
        <dbReference type="SAM" id="MobiDB-lite"/>
    </source>
</evidence>
<keyword evidence="6" id="KW-0963">Cytoplasm</keyword>
<dbReference type="PANTHER" id="PTHR12896">
    <property type="entry name" value="PAX6 NEIGHBOR PROTEIN PAXNEB"/>
    <property type="match status" value="1"/>
</dbReference>
<evidence type="ECO:0000313" key="11">
    <source>
        <dbReference type="Proteomes" id="UP000287166"/>
    </source>
</evidence>
<sequence>MSSFKRRTTPSKQLSLPAGTRTSPGTTSTIITSTGIPSLDDVFGGGLPLSCSMLVLAPDAHSAYGELVQKYFISQGIANEQTILVIDDDANHILAECMWIPAGGGPTTRSTDEKDEDEEHDHSTKIKIAWRYEQMKQFQTTVSTPAAPSLNQITDSYCAIFDLTTRIPDGLIQSAFSSGKIVSIGVSSPDFAPLKRIIDELARKLGTDSAAATELRPLRVCIPSLGSSQWGDVSPQEICWFLHSLRTLLSRYPHACAAVCLPPHLCTDGWGGPGWVQKLSWLSDASIELSAFTANPSLTALFSSHHGLVHIHSLPSPHTLLPPSDKFSTLRGLSSSGENNLAFKCMRKRFLIETLHLDLEGGVGERRTTPATNAMALETASLPSHSHRSHISANVNAAGGGAAVEVQLEDVQHSTAVSLVGSTEIEHVVASVKKAKKKVAFTSDRPDLYDF</sequence>
<dbReference type="UniPathway" id="UPA00988"/>
<dbReference type="EMBL" id="BFAD01000001">
    <property type="protein sequence ID" value="GBE77878.1"/>
    <property type="molecule type" value="Genomic_DNA"/>
</dbReference>
<comment type="subcellular location">
    <subcellularLocation>
        <location evidence="2">Cytoplasm</location>
    </subcellularLocation>
    <subcellularLocation>
        <location evidence="1">Nucleus</location>
    </subcellularLocation>
</comment>